<dbReference type="EMBL" id="JAUFPX010000006">
    <property type="protein sequence ID" value="MDN3591076.1"/>
    <property type="molecule type" value="Genomic_DNA"/>
</dbReference>
<accession>A0ABT8BG86</accession>
<comment type="caution">
    <text evidence="1">The sequence shown here is derived from an EMBL/GenBank/DDBJ whole genome shotgun (WGS) entry which is preliminary data.</text>
</comment>
<evidence type="ECO:0000313" key="1">
    <source>
        <dbReference type="EMBL" id="MDN3591076.1"/>
    </source>
</evidence>
<sequence length="66" mass="7441">MPVETLNRQLEEALRQPTEARRQEAIVHVLARAIREVASLQGRVADLEQRVKHNDETGTPANICVI</sequence>
<reference evidence="2" key="1">
    <citation type="journal article" date="2019" name="Int. J. Syst. Evol. Microbiol.">
        <title>The Global Catalogue of Microorganisms (GCM) 10K type strain sequencing project: providing services to taxonomists for standard genome sequencing and annotation.</title>
        <authorList>
            <consortium name="The Broad Institute Genomics Platform"/>
            <consortium name="The Broad Institute Genome Sequencing Center for Infectious Disease"/>
            <person name="Wu L."/>
            <person name="Ma J."/>
        </authorList>
    </citation>
    <scope>NUCLEOTIDE SEQUENCE [LARGE SCALE GENOMIC DNA]</scope>
    <source>
        <strain evidence="2">CECT 7069</strain>
    </source>
</reference>
<evidence type="ECO:0000313" key="2">
    <source>
        <dbReference type="Proteomes" id="UP001224644"/>
    </source>
</evidence>
<gene>
    <name evidence="1" type="ORF">QWZ12_10675</name>
</gene>
<dbReference type="RefSeq" id="WP_238222178.1">
    <property type="nucleotide sequence ID" value="NZ_BPQD01000003.1"/>
</dbReference>
<protein>
    <submittedName>
        <fullName evidence="1">Uncharacterized protein</fullName>
    </submittedName>
</protein>
<dbReference type="Proteomes" id="UP001224644">
    <property type="component" value="Unassembled WGS sequence"/>
</dbReference>
<proteinExistence type="predicted"/>
<keyword evidence="2" id="KW-1185">Reference proteome</keyword>
<organism evidence="1 2">
    <name type="scientific">Methylobacterium adhaesivum</name>
    <dbReference type="NCBI Taxonomy" id="333297"/>
    <lineage>
        <taxon>Bacteria</taxon>
        <taxon>Pseudomonadati</taxon>
        <taxon>Pseudomonadota</taxon>
        <taxon>Alphaproteobacteria</taxon>
        <taxon>Hyphomicrobiales</taxon>
        <taxon>Methylobacteriaceae</taxon>
        <taxon>Methylobacterium</taxon>
    </lineage>
</organism>
<name>A0ABT8BG86_9HYPH</name>